<evidence type="ECO:0000313" key="3">
    <source>
        <dbReference type="Proteomes" id="UP001187682"/>
    </source>
</evidence>
<feature type="compositionally biased region" description="Basic and acidic residues" evidence="1">
    <location>
        <begin position="332"/>
        <end position="351"/>
    </location>
</feature>
<sequence>MSDDEPQSLRSLLEQAEEKQAALATIYSTTSPEYSETLSEAIKAYEECRRLVSELSIFSPNESADDIATSSLPYLLVPFHLAELLQKTPTFSPKERTEAVGHTRNYYESFLAQLDRYELLTGEHAKLLARYNEDPEHFTTVTGPDAAAKRVSKIANFKAEKALKEKLALLKRNPRYLEQGDEELVREVHLANVEFCVHKTFQELESSSRELEMLSHAPTAPPAHPSAPSDPRHRAGAAAPTDGYSERLDAPLGSMLGRGGPLLAKNGKPLQPFTLVGNRQELKKGVFRPGHNLPTMSIDEYLEEERRQGNIIEGGGEASYYRPEPDEDDMEKADADTYKARDWDDFKDENPRGAGNTLNMG</sequence>
<protein>
    <submittedName>
        <fullName evidence="2">Related to TAP42, component of the Tor signaling pathway</fullName>
    </submittedName>
</protein>
<dbReference type="GO" id="GO:0035303">
    <property type="term" value="P:regulation of dephosphorylation"/>
    <property type="evidence" value="ECO:0007669"/>
    <property type="project" value="TreeGrafter"/>
</dbReference>
<reference evidence="2" key="1">
    <citation type="submission" date="2018-03" db="EMBL/GenBank/DDBJ databases">
        <authorList>
            <person name="Guldener U."/>
        </authorList>
    </citation>
    <scope>NUCLEOTIDE SEQUENCE</scope>
</reference>
<dbReference type="PANTHER" id="PTHR10933">
    <property type="entry name" value="IMMUNOGLOBULIN-BINDING PROTEIN 1"/>
    <property type="match status" value="1"/>
</dbReference>
<keyword evidence="3" id="KW-1185">Reference proteome</keyword>
<gene>
    <name evidence="2" type="ORF">DNG_02462</name>
</gene>
<dbReference type="AlphaFoldDB" id="A0AAE8MUH6"/>
<dbReference type="InterPro" id="IPR038511">
    <property type="entry name" value="TAP42/TAP46-like_sf"/>
</dbReference>
<dbReference type="GO" id="GO:0009966">
    <property type="term" value="P:regulation of signal transduction"/>
    <property type="evidence" value="ECO:0007669"/>
    <property type="project" value="InterPro"/>
</dbReference>
<organism evidence="2 3">
    <name type="scientific">Cephalotrichum gorgonifer</name>
    <dbReference type="NCBI Taxonomy" id="2041049"/>
    <lineage>
        <taxon>Eukaryota</taxon>
        <taxon>Fungi</taxon>
        <taxon>Dikarya</taxon>
        <taxon>Ascomycota</taxon>
        <taxon>Pezizomycotina</taxon>
        <taxon>Sordariomycetes</taxon>
        <taxon>Hypocreomycetidae</taxon>
        <taxon>Microascales</taxon>
        <taxon>Microascaceae</taxon>
        <taxon>Cephalotrichum</taxon>
    </lineage>
</organism>
<accession>A0AAE8MUH6</accession>
<dbReference type="EMBL" id="ONZQ02000003">
    <property type="protein sequence ID" value="SPN99610.1"/>
    <property type="molecule type" value="Genomic_DNA"/>
</dbReference>
<dbReference type="Gene3D" id="1.25.40.540">
    <property type="entry name" value="TAP42-like family"/>
    <property type="match status" value="1"/>
</dbReference>
<dbReference type="GO" id="GO:0051721">
    <property type="term" value="F:protein phosphatase 2A binding"/>
    <property type="evidence" value="ECO:0007669"/>
    <property type="project" value="TreeGrafter"/>
</dbReference>
<evidence type="ECO:0000256" key="1">
    <source>
        <dbReference type="SAM" id="MobiDB-lite"/>
    </source>
</evidence>
<comment type="caution">
    <text evidence="2">The sequence shown here is derived from an EMBL/GenBank/DDBJ whole genome shotgun (WGS) entry which is preliminary data.</text>
</comment>
<dbReference type="PANTHER" id="PTHR10933:SF9">
    <property type="entry name" value="IMMUNOGLOBULIN-BINDING PROTEIN 1"/>
    <property type="match status" value="1"/>
</dbReference>
<dbReference type="Proteomes" id="UP001187682">
    <property type="component" value="Unassembled WGS sequence"/>
</dbReference>
<dbReference type="GO" id="GO:0005829">
    <property type="term" value="C:cytosol"/>
    <property type="evidence" value="ECO:0007669"/>
    <property type="project" value="TreeGrafter"/>
</dbReference>
<feature type="region of interest" description="Disordered" evidence="1">
    <location>
        <begin position="208"/>
        <end position="253"/>
    </location>
</feature>
<proteinExistence type="predicted"/>
<feature type="region of interest" description="Disordered" evidence="1">
    <location>
        <begin position="310"/>
        <end position="361"/>
    </location>
</feature>
<dbReference type="InterPro" id="IPR007304">
    <property type="entry name" value="TAP46-like"/>
</dbReference>
<dbReference type="Pfam" id="PF04177">
    <property type="entry name" value="TAP42"/>
    <property type="match status" value="1"/>
</dbReference>
<evidence type="ECO:0000313" key="2">
    <source>
        <dbReference type="EMBL" id="SPN99610.1"/>
    </source>
</evidence>
<name>A0AAE8MUH6_9PEZI</name>